<protein>
    <submittedName>
        <fullName evidence="1">Uncharacterized protein</fullName>
    </submittedName>
</protein>
<dbReference type="Proteomes" id="UP000327157">
    <property type="component" value="Chromosome 5"/>
</dbReference>
<dbReference type="AlphaFoldDB" id="A0A5N5I9S0"/>
<reference evidence="1 2" key="3">
    <citation type="submission" date="2019-11" db="EMBL/GenBank/DDBJ databases">
        <title>A de novo genome assembly of a pear dwarfing rootstock.</title>
        <authorList>
            <person name="Wang F."/>
            <person name="Wang J."/>
            <person name="Li S."/>
            <person name="Zhang Y."/>
            <person name="Fang M."/>
            <person name="Ma L."/>
            <person name="Zhao Y."/>
            <person name="Jiang S."/>
        </authorList>
    </citation>
    <scope>NUCLEOTIDE SEQUENCE [LARGE SCALE GENOMIC DNA]</scope>
    <source>
        <strain evidence="1">S2</strain>
        <tissue evidence="1">Leaf</tissue>
    </source>
</reference>
<reference evidence="2" key="2">
    <citation type="submission" date="2019-10" db="EMBL/GenBank/DDBJ databases">
        <title>A de novo genome assembly of a pear dwarfing rootstock.</title>
        <authorList>
            <person name="Wang F."/>
            <person name="Wang J."/>
            <person name="Li S."/>
            <person name="Zhang Y."/>
            <person name="Fang M."/>
            <person name="Ma L."/>
            <person name="Zhao Y."/>
            <person name="Jiang S."/>
        </authorList>
    </citation>
    <scope>NUCLEOTIDE SEQUENCE [LARGE SCALE GENOMIC DNA]</scope>
</reference>
<dbReference type="EMBL" id="SMOL01000004">
    <property type="protein sequence ID" value="KAB2636528.1"/>
    <property type="molecule type" value="Genomic_DNA"/>
</dbReference>
<organism evidence="1 2">
    <name type="scientific">Pyrus ussuriensis x Pyrus communis</name>
    <dbReference type="NCBI Taxonomy" id="2448454"/>
    <lineage>
        <taxon>Eukaryota</taxon>
        <taxon>Viridiplantae</taxon>
        <taxon>Streptophyta</taxon>
        <taxon>Embryophyta</taxon>
        <taxon>Tracheophyta</taxon>
        <taxon>Spermatophyta</taxon>
        <taxon>Magnoliopsida</taxon>
        <taxon>eudicotyledons</taxon>
        <taxon>Gunneridae</taxon>
        <taxon>Pentapetalae</taxon>
        <taxon>rosids</taxon>
        <taxon>fabids</taxon>
        <taxon>Rosales</taxon>
        <taxon>Rosaceae</taxon>
        <taxon>Amygdaloideae</taxon>
        <taxon>Maleae</taxon>
        <taxon>Pyrus</taxon>
    </lineage>
</organism>
<comment type="caution">
    <text evidence="1">The sequence shown here is derived from an EMBL/GenBank/DDBJ whole genome shotgun (WGS) entry which is preliminary data.</text>
</comment>
<reference evidence="1 2" key="1">
    <citation type="submission" date="2019-09" db="EMBL/GenBank/DDBJ databases">
        <authorList>
            <person name="Ou C."/>
        </authorList>
    </citation>
    <scope>NUCLEOTIDE SEQUENCE [LARGE SCALE GENOMIC DNA]</scope>
    <source>
        <strain evidence="1">S2</strain>
        <tissue evidence="1">Leaf</tissue>
    </source>
</reference>
<gene>
    <name evidence="1" type="ORF">D8674_027062</name>
</gene>
<evidence type="ECO:0000313" key="2">
    <source>
        <dbReference type="Proteomes" id="UP000327157"/>
    </source>
</evidence>
<keyword evidence="2" id="KW-1185">Reference proteome</keyword>
<accession>A0A5N5I9S0</accession>
<sequence>MAMKEMEHPMEPVNLNHIDNIDNIDNIDKTDQAPLKIFKPKPGSVIPAKRRLIKVLAVVRLARIWSASADHNITPSSSTST</sequence>
<evidence type="ECO:0000313" key="1">
    <source>
        <dbReference type="EMBL" id="KAB2636528.1"/>
    </source>
</evidence>
<proteinExistence type="predicted"/>
<name>A0A5N5I9S0_9ROSA</name>